<dbReference type="EMBL" id="CP060695">
    <property type="protein sequence ID" value="QNM84675.1"/>
    <property type="molecule type" value="Genomic_DNA"/>
</dbReference>
<reference evidence="2 3" key="1">
    <citation type="submission" date="2020-08" db="EMBL/GenBank/DDBJ databases">
        <title>Polaribacter sp. L12M9 isolated from gut of the Korean scallop.</title>
        <authorList>
            <person name="Jeong Y.S."/>
        </authorList>
    </citation>
    <scope>NUCLEOTIDE SEQUENCE [LARGE SCALE GENOMIC DNA]</scope>
    <source>
        <strain evidence="2 3">L12M9</strain>
    </source>
</reference>
<dbReference type="Proteomes" id="UP000515808">
    <property type="component" value="Chromosome"/>
</dbReference>
<proteinExistence type="predicted"/>
<keyword evidence="3" id="KW-1185">Reference proteome</keyword>
<protein>
    <submittedName>
        <fullName evidence="2">Uncharacterized protein</fullName>
    </submittedName>
</protein>
<evidence type="ECO:0000313" key="2">
    <source>
        <dbReference type="EMBL" id="QNM84675.1"/>
    </source>
</evidence>
<evidence type="ECO:0000313" key="3">
    <source>
        <dbReference type="Proteomes" id="UP000515808"/>
    </source>
</evidence>
<organism evidence="2 3">
    <name type="scientific">Polaribacter pectinis</name>
    <dbReference type="NCBI Taxonomy" id="2738844"/>
    <lineage>
        <taxon>Bacteria</taxon>
        <taxon>Pseudomonadati</taxon>
        <taxon>Bacteroidota</taxon>
        <taxon>Flavobacteriia</taxon>
        <taxon>Flavobacteriales</taxon>
        <taxon>Flavobacteriaceae</taxon>
    </lineage>
</organism>
<feature type="transmembrane region" description="Helical" evidence="1">
    <location>
        <begin position="62"/>
        <end position="81"/>
    </location>
</feature>
<gene>
    <name evidence="2" type="ORF">H9W90_10750</name>
</gene>
<accession>A0A7G9L7S6</accession>
<name>A0A7G9L7S6_9FLAO</name>
<dbReference type="KEGG" id="ppec:H9W90_10750"/>
<keyword evidence="1" id="KW-0472">Membrane</keyword>
<feature type="transmembrane region" description="Helical" evidence="1">
    <location>
        <begin position="5"/>
        <end position="24"/>
    </location>
</feature>
<dbReference type="RefSeq" id="WP_187481599.1">
    <property type="nucleotide sequence ID" value="NZ_CP060695.1"/>
</dbReference>
<evidence type="ECO:0000256" key="1">
    <source>
        <dbReference type="SAM" id="Phobius"/>
    </source>
</evidence>
<keyword evidence="1" id="KW-1133">Transmembrane helix</keyword>
<dbReference type="AlphaFoldDB" id="A0A7G9L7S6"/>
<feature type="transmembrane region" description="Helical" evidence="1">
    <location>
        <begin position="30"/>
        <end position="55"/>
    </location>
</feature>
<keyword evidence="1" id="KW-0812">Transmembrane</keyword>
<sequence length="128" mass="14396">MIQKIIIGILAGTLIGMFITSIFMLDETNIVELFLTKITATSIICGIFCGVYAHFSKSKLQVFLISILIGEIVFYSKYLITGHDFDPITMGAFTGAMLGGTFAIIRKLKQSLKVYKRLQKLRKRGFKY</sequence>
<feature type="transmembrane region" description="Helical" evidence="1">
    <location>
        <begin position="87"/>
        <end position="105"/>
    </location>
</feature>